<proteinExistence type="predicted"/>
<evidence type="ECO:0000313" key="2">
    <source>
        <dbReference type="EMBL" id="VFK73309.1"/>
    </source>
</evidence>
<evidence type="ECO:0000313" key="1">
    <source>
        <dbReference type="EMBL" id="VFK68028.1"/>
    </source>
</evidence>
<dbReference type="PANTHER" id="PTHR35810">
    <property type="entry name" value="CYTOPLASMIC PROTEIN-RELATED"/>
    <property type="match status" value="1"/>
</dbReference>
<name>A0A451B4V0_9GAMM</name>
<dbReference type="PANTHER" id="PTHR35810:SF1">
    <property type="entry name" value="CYTOPLASMIC PROTEIN"/>
    <property type="match status" value="1"/>
</dbReference>
<protein>
    <submittedName>
        <fullName evidence="2">Uncharacterized conserved protein</fullName>
    </submittedName>
</protein>
<dbReference type="EMBL" id="CAADGD010000186">
    <property type="protein sequence ID" value="VFK73309.1"/>
    <property type="molecule type" value="Genomic_DNA"/>
</dbReference>
<dbReference type="PIRSF" id="PIRSF015268">
    <property type="entry name" value="Virulence_RhuM"/>
    <property type="match status" value="1"/>
</dbReference>
<gene>
    <name evidence="1" type="ORF">BECKUNK1418G_GA0071005_11871</name>
    <name evidence="2" type="ORF">BECKUNK1418H_GA0071006_11861</name>
</gene>
<dbReference type="InterPro" id="IPR011204">
    <property type="entry name" value="Virulence_RhuM-like"/>
</dbReference>
<dbReference type="Pfam" id="PF13310">
    <property type="entry name" value="Virulence_RhuM"/>
    <property type="match status" value="1"/>
</dbReference>
<sequence>MKNSEVLFYAIPGGNVNINVFFEDENFWLTQKSMSELFAVKVSAISKHLTNIFESGELEEKAVISILEITASDGKTYPTQCYNLDAIISVGYRVNSRQATQFRIWATKTLKEFIIKGFVLDDERLKNGQHFGHDYFRDLLERIRAIRAGERRVYQQITDIFAECSMDYDRNSEITKNFYAMVQNKFHYAITGNTAAEIIYSSANSEAPNMGLKTWKKSPVGRIIKSDVSIAKNYLDETEIKRLERLTSGYFDYLERIVENRVTLKMEDLAESVGKFLSFNEYRILDGKGKVSRERAIKKAHTEYERFMPIQERNLESDFDRISKKMLAKNSN</sequence>
<organism evidence="2">
    <name type="scientific">Candidatus Kentrum sp. UNK</name>
    <dbReference type="NCBI Taxonomy" id="2126344"/>
    <lineage>
        <taxon>Bacteria</taxon>
        <taxon>Pseudomonadati</taxon>
        <taxon>Pseudomonadota</taxon>
        <taxon>Gammaproteobacteria</taxon>
        <taxon>Candidatus Kentrum</taxon>
    </lineage>
</organism>
<reference evidence="2" key="1">
    <citation type="submission" date="2019-02" db="EMBL/GenBank/DDBJ databases">
        <authorList>
            <person name="Gruber-Vodicka R. H."/>
            <person name="Seah K. B. B."/>
        </authorList>
    </citation>
    <scope>NUCLEOTIDE SEQUENCE</scope>
    <source>
        <strain evidence="2">BECK_BY19</strain>
        <strain evidence="1">BECK_BY8</strain>
    </source>
</reference>
<accession>A0A451B4V0</accession>
<dbReference type="AlphaFoldDB" id="A0A451B4V0"/>
<dbReference type="EMBL" id="CAADFZ010000187">
    <property type="protein sequence ID" value="VFK68028.1"/>
    <property type="molecule type" value="Genomic_DNA"/>
</dbReference>